<feature type="transmembrane region" description="Helical" evidence="6">
    <location>
        <begin position="347"/>
        <end position="365"/>
    </location>
</feature>
<feature type="transmembrane region" description="Helical" evidence="6">
    <location>
        <begin position="90"/>
        <end position="113"/>
    </location>
</feature>
<evidence type="ECO:0000259" key="7">
    <source>
        <dbReference type="PROSITE" id="PS50850"/>
    </source>
</evidence>
<feature type="transmembrane region" description="Helical" evidence="6">
    <location>
        <begin position="308"/>
        <end position="327"/>
    </location>
</feature>
<evidence type="ECO:0000313" key="9">
    <source>
        <dbReference type="Proteomes" id="UP000028007"/>
    </source>
</evidence>
<feature type="transmembrane region" description="Helical" evidence="6">
    <location>
        <begin position="257"/>
        <end position="276"/>
    </location>
</feature>
<dbReference type="AlphaFoldDB" id="A0A081PEA9"/>
<dbReference type="EMBL" id="JNFF01000088">
    <property type="protein sequence ID" value="KEQ29032.1"/>
    <property type="molecule type" value="Genomic_DNA"/>
</dbReference>
<reference evidence="8 9" key="1">
    <citation type="journal article" date="1992" name="Int. J. Syst. Bacteriol.">
        <title>Sphingobacterium antarcticus sp. nov. a Psychrotrophic Bacterium from the Soils of Schirmacher Oasis, Antarctica.</title>
        <authorList>
            <person name="Shivaji S."/>
            <person name="Ray M.K."/>
            <person name="Rao N.S."/>
            <person name="Saiserr L."/>
            <person name="Jagannadham M.V."/>
            <person name="Kumar G.S."/>
            <person name="Reddy G."/>
            <person name="Bhargava P.M."/>
        </authorList>
    </citation>
    <scope>NUCLEOTIDE SEQUENCE [LARGE SCALE GENOMIC DNA]</scope>
    <source>
        <strain evidence="8 9">4BY</strain>
    </source>
</reference>
<feature type="transmembrane region" description="Helical" evidence="6">
    <location>
        <begin position="59"/>
        <end position="83"/>
    </location>
</feature>
<feature type="transmembrane region" description="Helical" evidence="6">
    <location>
        <begin position="220"/>
        <end position="242"/>
    </location>
</feature>
<evidence type="ECO:0000313" key="8">
    <source>
        <dbReference type="EMBL" id="KEQ29032.1"/>
    </source>
</evidence>
<evidence type="ECO:0000256" key="1">
    <source>
        <dbReference type="ARBA" id="ARBA00004651"/>
    </source>
</evidence>
<proteinExistence type="predicted"/>
<feature type="transmembrane region" description="Helical" evidence="6">
    <location>
        <begin position="371"/>
        <end position="388"/>
    </location>
</feature>
<organism evidence="8 9">
    <name type="scientific">Pedobacter antarcticus 4BY</name>
    <dbReference type="NCBI Taxonomy" id="1358423"/>
    <lineage>
        <taxon>Bacteria</taxon>
        <taxon>Pseudomonadati</taxon>
        <taxon>Bacteroidota</taxon>
        <taxon>Sphingobacteriia</taxon>
        <taxon>Sphingobacteriales</taxon>
        <taxon>Sphingobacteriaceae</taxon>
        <taxon>Pedobacter</taxon>
    </lineage>
</organism>
<dbReference type="InterPro" id="IPR050189">
    <property type="entry name" value="MFS_Efflux_Transporters"/>
</dbReference>
<feature type="transmembrane region" description="Helical" evidence="6">
    <location>
        <begin position="119"/>
        <end position="136"/>
    </location>
</feature>
<evidence type="ECO:0000256" key="4">
    <source>
        <dbReference type="ARBA" id="ARBA00022989"/>
    </source>
</evidence>
<feature type="transmembrane region" description="Helical" evidence="6">
    <location>
        <begin position="283"/>
        <end position="302"/>
    </location>
</feature>
<comment type="subcellular location">
    <subcellularLocation>
        <location evidence="1">Cell membrane</location>
        <topology evidence="1">Multi-pass membrane protein</topology>
    </subcellularLocation>
</comment>
<feature type="transmembrane region" description="Helical" evidence="6">
    <location>
        <begin position="21"/>
        <end position="39"/>
    </location>
</feature>
<dbReference type="PANTHER" id="PTHR43124">
    <property type="entry name" value="PURINE EFFLUX PUMP PBUE"/>
    <property type="match status" value="1"/>
</dbReference>
<comment type="caution">
    <text evidence="8">The sequence shown here is derived from an EMBL/GenBank/DDBJ whole genome shotgun (WGS) entry which is preliminary data.</text>
</comment>
<feature type="transmembrane region" description="Helical" evidence="6">
    <location>
        <begin position="148"/>
        <end position="168"/>
    </location>
</feature>
<keyword evidence="2" id="KW-1003">Cell membrane</keyword>
<dbReference type="Gene3D" id="1.20.1250.20">
    <property type="entry name" value="MFS general substrate transporter like domains"/>
    <property type="match status" value="1"/>
</dbReference>
<dbReference type="eggNOG" id="COG2814">
    <property type="taxonomic scope" value="Bacteria"/>
</dbReference>
<keyword evidence="3 6" id="KW-0812">Transmembrane</keyword>
<evidence type="ECO:0000256" key="6">
    <source>
        <dbReference type="SAM" id="Phobius"/>
    </source>
</evidence>
<name>A0A081PEA9_9SPHI</name>
<evidence type="ECO:0000256" key="5">
    <source>
        <dbReference type="ARBA" id="ARBA00023136"/>
    </source>
</evidence>
<dbReference type="InterPro" id="IPR036259">
    <property type="entry name" value="MFS_trans_sf"/>
</dbReference>
<dbReference type="PANTHER" id="PTHR43124:SF3">
    <property type="entry name" value="CHLORAMPHENICOL EFFLUX PUMP RV0191"/>
    <property type="match status" value="1"/>
</dbReference>
<dbReference type="GO" id="GO:0005886">
    <property type="term" value="C:plasma membrane"/>
    <property type="evidence" value="ECO:0007669"/>
    <property type="project" value="UniProtKB-SubCell"/>
</dbReference>
<evidence type="ECO:0000256" key="3">
    <source>
        <dbReference type="ARBA" id="ARBA00022692"/>
    </source>
</evidence>
<dbReference type="InterPro" id="IPR020846">
    <property type="entry name" value="MFS_dom"/>
</dbReference>
<dbReference type="InterPro" id="IPR011701">
    <property type="entry name" value="MFS"/>
</dbReference>
<evidence type="ECO:0000256" key="2">
    <source>
        <dbReference type="ARBA" id="ARBA00022475"/>
    </source>
</evidence>
<feature type="transmembrane region" description="Helical" evidence="6">
    <location>
        <begin position="180"/>
        <end position="199"/>
    </location>
</feature>
<keyword evidence="9" id="KW-1185">Reference proteome</keyword>
<dbReference type="SUPFAM" id="SSF103473">
    <property type="entry name" value="MFS general substrate transporter"/>
    <property type="match status" value="1"/>
</dbReference>
<feature type="domain" description="Major facilitator superfamily (MFS) profile" evidence="7">
    <location>
        <begin position="24"/>
        <end position="393"/>
    </location>
</feature>
<accession>A0A081PEA9</accession>
<gene>
    <name evidence="8" type="ORF">N180_14065</name>
</gene>
<dbReference type="CDD" id="cd17324">
    <property type="entry name" value="MFS_NepI_like"/>
    <property type="match status" value="1"/>
</dbReference>
<dbReference type="Proteomes" id="UP000028007">
    <property type="component" value="Unassembled WGS sequence"/>
</dbReference>
<dbReference type="GO" id="GO:0022857">
    <property type="term" value="F:transmembrane transporter activity"/>
    <property type="evidence" value="ECO:0007669"/>
    <property type="project" value="InterPro"/>
</dbReference>
<dbReference type="Pfam" id="PF07690">
    <property type="entry name" value="MFS_1"/>
    <property type="match status" value="1"/>
</dbReference>
<dbReference type="PROSITE" id="PS50850">
    <property type="entry name" value="MFS"/>
    <property type="match status" value="1"/>
</dbReference>
<protein>
    <submittedName>
        <fullName evidence="8">MFS transporter</fullName>
    </submittedName>
</protein>
<sequence length="407" mass="44014">MAYTIKRTKMNQDSVLSKQLPFLKLVPLALAGFVAIMTETMPAGLLPEIGASLGIKESLVGQLITLYALGSVMAAIPIISATLHWPRKRLLLMATVGFFVFNAITALSTSYILTLCARFIAGMAAGITWGLLIGYSRGIVHPGMVGRAIAVVGAGQPVALAIGLPLAVWLGKVFSWEGAFWTMSALSLLLMIWMIIALPDVKGLVPQKKLSAYRVFMLGGIRRILLIMFMWILAHNILYTYISPYLSDFGLTDRVDLILLIFGVSSLIGIGIVGILIDRWLILLVKVSLLAFAMGAFSLVIANQFQPLLYFGIALWGISFGGVSTLLQKDMADRAGDNSDVAQSMFVTVFNLAIAIGGITGGVLLEKLGASSFPWAIILFSALIFFCLSNRKRTAPKNTQVPVNRNI</sequence>
<keyword evidence="4 6" id="KW-1133">Transmembrane helix</keyword>
<keyword evidence="5 6" id="KW-0472">Membrane</keyword>